<name>A0AAV1WW80_LUPLU</name>
<keyword evidence="10" id="KW-0812">Transmembrane</keyword>
<evidence type="ECO:0000256" key="2">
    <source>
        <dbReference type="ARBA" id="ARBA00005028"/>
    </source>
</evidence>
<dbReference type="PANTHER" id="PTHR19443:SF18">
    <property type="entry name" value="HEXOKINASE-LIKE 2 PROTEIN-RELATED"/>
    <property type="match status" value="1"/>
</dbReference>
<protein>
    <recommendedName>
        <fullName evidence="9">Phosphotransferase</fullName>
        <ecNumber evidence="9">2.7.1.-</ecNumber>
    </recommendedName>
</protein>
<feature type="domain" description="Hexokinase C-terminal" evidence="12">
    <location>
        <begin position="261"/>
        <end position="495"/>
    </location>
</feature>
<dbReference type="Pfam" id="PF00349">
    <property type="entry name" value="Hexokinase_1"/>
    <property type="match status" value="1"/>
</dbReference>
<sequence>MRKQHVTVVAAAVSTTLVAVAVGALIRRWKKRKEQELRQTRNMVKKFASECGTPVTKLWQVADDLVSNMKAYLDSSNESSTLNMIISNVASLPSGEEEGFFYGVNLQDTNLLILCARLGGKNKPISDLHREEISIPSNVLAGTSEELLDFIAMEIAKFVQAHPENEDGSFTKRKKLSFTLSYPLHKALPFSGTTFQRKSSDDPVELISFHFFILHVRQGLVKDLNRALKNHGMKMHVFALVDDSIGGLAGGRYYNRDSVAAITLGMTTNAAYVEPAEDVPSVLAQSPNSTELVISMEWGNFNSPHLPLTQFDVSLDAESSNPGNGIFEKLVSGKYLGEIVRRVLLKMAQETALFGGSVPQKLMTPYMLSTPDMAAMHQDTSEDREVVSEKLKEVFGINSCTPMAREVVAEVCDIVTERGARIAGAGIIGIVKKLGRIETRKSVVTVEGGLYEHYRIFRNYLHSSVWEMLGSDLSDNVIIEHSHGGSGTGALFLAAAQTQTPRGDI</sequence>
<evidence type="ECO:0000313" key="14">
    <source>
        <dbReference type="Proteomes" id="UP001497480"/>
    </source>
</evidence>
<evidence type="ECO:0000256" key="5">
    <source>
        <dbReference type="ARBA" id="ARBA00022741"/>
    </source>
</evidence>
<dbReference type="InterPro" id="IPR022673">
    <property type="entry name" value="Hexokinase_C"/>
</dbReference>
<feature type="transmembrane region" description="Helical" evidence="10">
    <location>
        <begin position="6"/>
        <end position="26"/>
    </location>
</feature>
<dbReference type="Pfam" id="PF03727">
    <property type="entry name" value="Hexokinase_2"/>
    <property type="match status" value="1"/>
</dbReference>
<keyword evidence="14" id="KW-1185">Reference proteome</keyword>
<dbReference type="Gene3D" id="3.30.420.40">
    <property type="match status" value="1"/>
</dbReference>
<evidence type="ECO:0000259" key="12">
    <source>
        <dbReference type="Pfam" id="PF03727"/>
    </source>
</evidence>
<comment type="caution">
    <text evidence="13">The sequence shown here is derived from an EMBL/GenBank/DDBJ whole genome shotgun (WGS) entry which is preliminary data.</text>
</comment>
<dbReference type="GO" id="GO:0005739">
    <property type="term" value="C:mitochondrion"/>
    <property type="evidence" value="ECO:0007669"/>
    <property type="project" value="TreeGrafter"/>
</dbReference>
<dbReference type="Gene3D" id="3.40.367.20">
    <property type="match status" value="1"/>
</dbReference>
<dbReference type="GO" id="GO:0005524">
    <property type="term" value="F:ATP binding"/>
    <property type="evidence" value="ECO:0007669"/>
    <property type="project" value="UniProtKB-UniRule"/>
</dbReference>
<keyword evidence="8 9" id="KW-0324">Glycolysis</keyword>
<organism evidence="13 14">
    <name type="scientific">Lupinus luteus</name>
    <name type="common">European yellow lupine</name>
    <dbReference type="NCBI Taxonomy" id="3873"/>
    <lineage>
        <taxon>Eukaryota</taxon>
        <taxon>Viridiplantae</taxon>
        <taxon>Streptophyta</taxon>
        <taxon>Embryophyta</taxon>
        <taxon>Tracheophyta</taxon>
        <taxon>Spermatophyta</taxon>
        <taxon>Magnoliopsida</taxon>
        <taxon>eudicotyledons</taxon>
        <taxon>Gunneridae</taxon>
        <taxon>Pentapetalae</taxon>
        <taxon>rosids</taxon>
        <taxon>fabids</taxon>
        <taxon>Fabales</taxon>
        <taxon>Fabaceae</taxon>
        <taxon>Papilionoideae</taxon>
        <taxon>50 kb inversion clade</taxon>
        <taxon>genistoids sensu lato</taxon>
        <taxon>core genistoids</taxon>
        <taxon>Genisteae</taxon>
        <taxon>Lupinus</taxon>
    </lineage>
</organism>
<evidence type="ECO:0000256" key="1">
    <source>
        <dbReference type="ARBA" id="ARBA00004921"/>
    </source>
</evidence>
<evidence type="ECO:0000313" key="13">
    <source>
        <dbReference type="EMBL" id="CAL0313665.1"/>
    </source>
</evidence>
<dbReference type="GO" id="GO:0005536">
    <property type="term" value="F:D-glucose binding"/>
    <property type="evidence" value="ECO:0007669"/>
    <property type="project" value="InterPro"/>
</dbReference>
<evidence type="ECO:0000256" key="6">
    <source>
        <dbReference type="ARBA" id="ARBA00022777"/>
    </source>
</evidence>
<comment type="pathway">
    <text evidence="2">Carbohydrate metabolism; hexose metabolism.</text>
</comment>
<evidence type="ECO:0000256" key="10">
    <source>
        <dbReference type="SAM" id="Phobius"/>
    </source>
</evidence>
<evidence type="ECO:0000259" key="11">
    <source>
        <dbReference type="Pfam" id="PF00349"/>
    </source>
</evidence>
<comment type="similarity">
    <text evidence="3 9">Belongs to the hexokinase family.</text>
</comment>
<dbReference type="InterPro" id="IPR001312">
    <property type="entry name" value="Hexokinase"/>
</dbReference>
<keyword evidence="10" id="KW-0472">Membrane</keyword>
<dbReference type="AlphaFoldDB" id="A0AAV1WW80"/>
<feature type="domain" description="Hexokinase N-terminal" evidence="11">
    <location>
        <begin position="44"/>
        <end position="253"/>
    </location>
</feature>
<keyword evidence="6 9" id="KW-0418">Kinase</keyword>
<keyword evidence="7 9" id="KW-0067">ATP-binding</keyword>
<dbReference type="PANTHER" id="PTHR19443">
    <property type="entry name" value="HEXOKINASE"/>
    <property type="match status" value="1"/>
</dbReference>
<proteinExistence type="inferred from homology"/>
<keyword evidence="4 9" id="KW-0808">Transferase</keyword>
<dbReference type="GO" id="GO:0006096">
    <property type="term" value="P:glycolytic process"/>
    <property type="evidence" value="ECO:0007669"/>
    <property type="project" value="UniProtKB-KW"/>
</dbReference>
<dbReference type="Proteomes" id="UP001497480">
    <property type="component" value="Unassembled WGS sequence"/>
</dbReference>
<dbReference type="SUPFAM" id="SSF53067">
    <property type="entry name" value="Actin-like ATPase domain"/>
    <property type="match status" value="2"/>
</dbReference>
<reference evidence="13 14" key="1">
    <citation type="submission" date="2024-03" db="EMBL/GenBank/DDBJ databases">
        <authorList>
            <person name="Martinez-Hernandez J."/>
        </authorList>
    </citation>
    <scope>NUCLEOTIDE SEQUENCE [LARGE SCALE GENOMIC DNA]</scope>
</reference>
<evidence type="ECO:0000256" key="4">
    <source>
        <dbReference type="ARBA" id="ARBA00022679"/>
    </source>
</evidence>
<evidence type="ECO:0000256" key="3">
    <source>
        <dbReference type="ARBA" id="ARBA00009225"/>
    </source>
</evidence>
<dbReference type="FunFam" id="3.30.420.40:FF:000321">
    <property type="entry name" value="Phosphotransferase"/>
    <property type="match status" value="1"/>
</dbReference>
<keyword evidence="5 9" id="KW-0547">Nucleotide-binding</keyword>
<dbReference type="EMBL" id="CAXHTB010000010">
    <property type="protein sequence ID" value="CAL0313665.1"/>
    <property type="molecule type" value="Genomic_DNA"/>
</dbReference>
<dbReference type="PRINTS" id="PR00475">
    <property type="entry name" value="HEXOKINASE"/>
</dbReference>
<dbReference type="EC" id="2.7.1.-" evidence="9"/>
<dbReference type="GO" id="GO:0004396">
    <property type="term" value="F:hexokinase activity"/>
    <property type="evidence" value="ECO:0007669"/>
    <property type="project" value="UniProtKB-UniRule"/>
</dbReference>
<dbReference type="GO" id="GO:0001678">
    <property type="term" value="P:intracellular glucose homeostasis"/>
    <property type="evidence" value="ECO:0007669"/>
    <property type="project" value="InterPro"/>
</dbReference>
<accession>A0AAV1WW80</accession>
<evidence type="ECO:0000256" key="7">
    <source>
        <dbReference type="ARBA" id="ARBA00022840"/>
    </source>
</evidence>
<dbReference type="PROSITE" id="PS51748">
    <property type="entry name" value="HEXOKINASE_2"/>
    <property type="match status" value="1"/>
</dbReference>
<evidence type="ECO:0000256" key="9">
    <source>
        <dbReference type="RuleBase" id="RU362007"/>
    </source>
</evidence>
<dbReference type="InterPro" id="IPR043129">
    <property type="entry name" value="ATPase_NBD"/>
</dbReference>
<keyword evidence="10" id="KW-1133">Transmembrane helix</keyword>
<dbReference type="GO" id="GO:0005829">
    <property type="term" value="C:cytosol"/>
    <property type="evidence" value="ECO:0007669"/>
    <property type="project" value="TreeGrafter"/>
</dbReference>
<dbReference type="InterPro" id="IPR022672">
    <property type="entry name" value="Hexokinase_N"/>
</dbReference>
<evidence type="ECO:0000256" key="8">
    <source>
        <dbReference type="ARBA" id="ARBA00023152"/>
    </source>
</evidence>
<gene>
    <name evidence="13" type="ORF">LLUT_LOCUS14725</name>
</gene>
<comment type="pathway">
    <text evidence="1">Carbohydrate degradation.</text>
</comment>